<keyword evidence="5" id="KW-0547">Nucleotide-binding</keyword>
<reference evidence="13" key="1">
    <citation type="journal article" date="2019" name="Int. J. Syst. Evol. Microbiol.">
        <title>The Global Catalogue of Microorganisms (GCM) 10K type strain sequencing project: providing services to taxonomists for standard genome sequencing and annotation.</title>
        <authorList>
            <consortium name="The Broad Institute Genomics Platform"/>
            <consortium name="The Broad Institute Genome Sequencing Center for Infectious Disease"/>
            <person name="Wu L."/>
            <person name="Ma J."/>
        </authorList>
    </citation>
    <scope>NUCLEOTIDE SEQUENCE [LARGE SCALE GENOMIC DNA]</scope>
    <source>
        <strain evidence="13">JCM 15614</strain>
    </source>
</reference>
<dbReference type="GO" id="GO:0005524">
    <property type="term" value="F:ATP binding"/>
    <property type="evidence" value="ECO:0007669"/>
    <property type="project" value="UniProtKB-KW"/>
</dbReference>
<evidence type="ECO:0000259" key="11">
    <source>
        <dbReference type="PROSITE" id="PS50893"/>
    </source>
</evidence>
<evidence type="ECO:0000313" key="12">
    <source>
        <dbReference type="EMBL" id="GAA3160366.1"/>
    </source>
</evidence>
<keyword evidence="13" id="KW-1185">Reference proteome</keyword>
<dbReference type="InterPro" id="IPR013611">
    <property type="entry name" value="Transp-assoc_OB_typ2"/>
</dbReference>
<protein>
    <submittedName>
        <fullName evidence="12">ABC transporter ATP-binding protein</fullName>
    </submittedName>
</protein>
<accession>A0ABP6NYT4</accession>
<dbReference type="PANTHER" id="PTHR42781:SF5">
    <property type="entry name" value="PUTRESCINE TRANSPORT ATP-BINDING PROTEIN POTG"/>
    <property type="match status" value="1"/>
</dbReference>
<feature type="domain" description="ABC transporter" evidence="11">
    <location>
        <begin position="4"/>
        <end position="236"/>
    </location>
</feature>
<dbReference type="CDD" id="cd03259">
    <property type="entry name" value="ABC_Carb_Solutes_like"/>
    <property type="match status" value="1"/>
</dbReference>
<dbReference type="InterPro" id="IPR008995">
    <property type="entry name" value="Mo/tungstate-bd_C_term_dom"/>
</dbReference>
<dbReference type="SUPFAM" id="SSF50331">
    <property type="entry name" value="MOP-like"/>
    <property type="match status" value="1"/>
</dbReference>
<dbReference type="PANTHER" id="PTHR42781">
    <property type="entry name" value="SPERMIDINE/PUTRESCINE IMPORT ATP-BINDING PROTEIN POTA"/>
    <property type="match status" value="1"/>
</dbReference>
<dbReference type="Pfam" id="PF08402">
    <property type="entry name" value="TOBE_2"/>
    <property type="match status" value="1"/>
</dbReference>
<dbReference type="InterPro" id="IPR017871">
    <property type="entry name" value="ABC_transporter-like_CS"/>
</dbReference>
<keyword evidence="7" id="KW-1278">Translocase</keyword>
<dbReference type="Proteomes" id="UP001499924">
    <property type="component" value="Unassembled WGS sequence"/>
</dbReference>
<proteinExistence type="predicted"/>
<dbReference type="InterPro" id="IPR015853">
    <property type="entry name" value="ABC_transpr_FbpC"/>
</dbReference>
<dbReference type="InterPro" id="IPR050093">
    <property type="entry name" value="ABC_SmlMolc_Importer"/>
</dbReference>
<dbReference type="InterPro" id="IPR003439">
    <property type="entry name" value="ABC_transporter-like_ATP-bd"/>
</dbReference>
<name>A0ABP6NYT4_9ACTN</name>
<evidence type="ECO:0000256" key="7">
    <source>
        <dbReference type="ARBA" id="ARBA00022967"/>
    </source>
</evidence>
<evidence type="ECO:0000256" key="5">
    <source>
        <dbReference type="ARBA" id="ARBA00022741"/>
    </source>
</evidence>
<organism evidence="12 13">
    <name type="scientific">Blastococcus jejuensis</name>
    <dbReference type="NCBI Taxonomy" id="351224"/>
    <lineage>
        <taxon>Bacteria</taxon>
        <taxon>Bacillati</taxon>
        <taxon>Actinomycetota</taxon>
        <taxon>Actinomycetes</taxon>
        <taxon>Geodermatophilales</taxon>
        <taxon>Geodermatophilaceae</taxon>
        <taxon>Blastococcus</taxon>
    </lineage>
</organism>
<keyword evidence="3" id="KW-0410">Iron transport</keyword>
<keyword evidence="6 12" id="KW-0067">ATP-binding</keyword>
<dbReference type="Pfam" id="PF00005">
    <property type="entry name" value="ABC_tran"/>
    <property type="match status" value="1"/>
</dbReference>
<evidence type="ECO:0000256" key="1">
    <source>
        <dbReference type="ARBA" id="ARBA00022448"/>
    </source>
</evidence>
<evidence type="ECO:0000313" key="13">
    <source>
        <dbReference type="Proteomes" id="UP001499924"/>
    </source>
</evidence>
<evidence type="ECO:0000256" key="10">
    <source>
        <dbReference type="ARBA" id="ARBA00023136"/>
    </source>
</evidence>
<evidence type="ECO:0000256" key="4">
    <source>
        <dbReference type="ARBA" id="ARBA00022519"/>
    </source>
</evidence>
<dbReference type="SMART" id="SM00382">
    <property type="entry name" value="AAA"/>
    <property type="match status" value="1"/>
</dbReference>
<dbReference type="PROSITE" id="PS50893">
    <property type="entry name" value="ABC_TRANSPORTER_2"/>
    <property type="match status" value="1"/>
</dbReference>
<comment type="caution">
    <text evidence="12">The sequence shown here is derived from an EMBL/GenBank/DDBJ whole genome shotgun (WGS) entry which is preliminary data.</text>
</comment>
<keyword evidence="9" id="KW-0406">Ion transport</keyword>
<dbReference type="RefSeq" id="WP_344687488.1">
    <property type="nucleotide sequence ID" value="NZ_BAAAVV010000002.1"/>
</dbReference>
<dbReference type="InterPro" id="IPR027417">
    <property type="entry name" value="P-loop_NTPase"/>
</dbReference>
<gene>
    <name evidence="12" type="ORF">GCM10010531_09830</name>
</gene>
<dbReference type="PROSITE" id="PS00211">
    <property type="entry name" value="ABC_TRANSPORTER_1"/>
    <property type="match status" value="1"/>
</dbReference>
<dbReference type="EMBL" id="BAAAVV010000002">
    <property type="protein sequence ID" value="GAA3160366.1"/>
    <property type="molecule type" value="Genomic_DNA"/>
</dbReference>
<keyword evidence="10" id="KW-0472">Membrane</keyword>
<dbReference type="SUPFAM" id="SSF52540">
    <property type="entry name" value="P-loop containing nucleoside triphosphate hydrolases"/>
    <property type="match status" value="1"/>
</dbReference>
<keyword evidence="2" id="KW-1003">Cell membrane</keyword>
<keyword evidence="1" id="KW-0813">Transport</keyword>
<keyword evidence="8" id="KW-0408">Iron</keyword>
<evidence type="ECO:0000256" key="8">
    <source>
        <dbReference type="ARBA" id="ARBA00023004"/>
    </source>
</evidence>
<sequence length="369" mass="38092">MSALALQGITKSFGTTPVLTGVDLHVPVGSLTALLGPSGCGKTTLLRVIAGFDDPDTGTVTVGERLVAGPGRSVPARRRDIGFVPQEGGLFPHLSVAGNVTFGLPRRLRRDAGRVRELLALVGLDGDLADRAPHQLSGGQQQRVALARALAPEPSVVLLDEPFSSLDATLREETRQAVAAALTATGATAVLVTHDQAEALSMADQVAVLRGGRLVQLTDPRTLYRHPADLDVATFVGESVVLEADVRDGRAHSILGELALDGAASDGPARVLLRPEQLRLGAPTGAVPQARVRSVDFYGHDSRVWLDLPGGATVIARLEGAELPLVGQDVGITVVGRALPFPAVPGAALSGAVALSAGTEMDAVPAESV</sequence>
<keyword evidence="4" id="KW-0997">Cell inner membrane</keyword>
<dbReference type="InterPro" id="IPR003593">
    <property type="entry name" value="AAA+_ATPase"/>
</dbReference>
<evidence type="ECO:0000256" key="9">
    <source>
        <dbReference type="ARBA" id="ARBA00023065"/>
    </source>
</evidence>
<evidence type="ECO:0000256" key="2">
    <source>
        <dbReference type="ARBA" id="ARBA00022475"/>
    </source>
</evidence>
<evidence type="ECO:0000256" key="3">
    <source>
        <dbReference type="ARBA" id="ARBA00022496"/>
    </source>
</evidence>
<evidence type="ECO:0000256" key="6">
    <source>
        <dbReference type="ARBA" id="ARBA00022840"/>
    </source>
</evidence>
<dbReference type="Gene3D" id="3.40.50.300">
    <property type="entry name" value="P-loop containing nucleotide triphosphate hydrolases"/>
    <property type="match status" value="1"/>
</dbReference>